<protein>
    <submittedName>
        <fullName evidence="1">Uncharacterized protein</fullName>
    </submittedName>
</protein>
<organism evidence="1 2">
    <name type="scientific">Saccharothrix variisporea</name>
    <dbReference type="NCBI Taxonomy" id="543527"/>
    <lineage>
        <taxon>Bacteria</taxon>
        <taxon>Bacillati</taxon>
        <taxon>Actinomycetota</taxon>
        <taxon>Actinomycetes</taxon>
        <taxon>Pseudonocardiales</taxon>
        <taxon>Pseudonocardiaceae</taxon>
        <taxon>Saccharothrix</taxon>
    </lineage>
</organism>
<gene>
    <name evidence="1" type="ORF">DFJ66_8404</name>
</gene>
<name>A0A495XTL9_9PSEU</name>
<keyword evidence="2" id="KW-1185">Reference proteome</keyword>
<sequence>MVYPKVVADREVLVVREGEEVQAPLRAFLDGYDGPRPRYRIELVLRGDLFTATASDVFEALARLRRQLEPTGHAVAVQGARRDVWPSGMTRDMSGGLQAYVMRPGEKATASDLVETLADAPVELLGTIAEQEACRDAWFGRFRQR</sequence>
<dbReference type="EMBL" id="RBXR01000001">
    <property type="protein sequence ID" value="RKT75028.1"/>
    <property type="molecule type" value="Genomic_DNA"/>
</dbReference>
<dbReference type="RefSeq" id="WP_246030139.1">
    <property type="nucleotide sequence ID" value="NZ_JBIUBA010000026.1"/>
</dbReference>
<proteinExistence type="predicted"/>
<dbReference type="Proteomes" id="UP000272729">
    <property type="component" value="Unassembled WGS sequence"/>
</dbReference>
<evidence type="ECO:0000313" key="2">
    <source>
        <dbReference type="Proteomes" id="UP000272729"/>
    </source>
</evidence>
<dbReference type="AlphaFoldDB" id="A0A495XTL9"/>
<comment type="caution">
    <text evidence="1">The sequence shown here is derived from an EMBL/GenBank/DDBJ whole genome shotgun (WGS) entry which is preliminary data.</text>
</comment>
<reference evidence="1 2" key="1">
    <citation type="submission" date="2018-10" db="EMBL/GenBank/DDBJ databases">
        <title>Sequencing the genomes of 1000 actinobacteria strains.</title>
        <authorList>
            <person name="Klenk H.-P."/>
        </authorList>
    </citation>
    <scope>NUCLEOTIDE SEQUENCE [LARGE SCALE GENOMIC DNA]</scope>
    <source>
        <strain evidence="1 2">DSM 43911</strain>
    </source>
</reference>
<accession>A0A495XTL9</accession>
<evidence type="ECO:0000313" key="1">
    <source>
        <dbReference type="EMBL" id="RKT75028.1"/>
    </source>
</evidence>